<evidence type="ECO:0000313" key="3">
    <source>
        <dbReference type="Proteomes" id="UP001219525"/>
    </source>
</evidence>
<gene>
    <name evidence="2" type="ORF">GGX14DRAFT_596056</name>
</gene>
<dbReference type="Proteomes" id="UP001219525">
    <property type="component" value="Unassembled WGS sequence"/>
</dbReference>
<sequence>MTHHRIWSASHVKPCTNVPIRCPVINCTEIHWKYNFPQHLREKHDMRALDASTSFLSLLLVSREEQIALGIPPDKVADWLKSQVTDPGQQTDSPFTNLTQSPAPPSVAGSPSRRRAMSQGKENVDPQQISSRKRRRIG</sequence>
<protein>
    <submittedName>
        <fullName evidence="2">Uncharacterized protein</fullName>
    </submittedName>
</protein>
<feature type="region of interest" description="Disordered" evidence="1">
    <location>
        <begin position="84"/>
        <end position="138"/>
    </location>
</feature>
<evidence type="ECO:0000256" key="1">
    <source>
        <dbReference type="SAM" id="MobiDB-lite"/>
    </source>
</evidence>
<dbReference type="EMBL" id="JARJCW010000122">
    <property type="protein sequence ID" value="KAJ7192262.1"/>
    <property type="molecule type" value="Genomic_DNA"/>
</dbReference>
<name>A0AAD6UX52_9AGAR</name>
<proteinExistence type="predicted"/>
<keyword evidence="3" id="KW-1185">Reference proteome</keyword>
<dbReference type="AlphaFoldDB" id="A0AAD6UX52"/>
<evidence type="ECO:0000313" key="2">
    <source>
        <dbReference type="EMBL" id="KAJ7192262.1"/>
    </source>
</evidence>
<reference evidence="2" key="1">
    <citation type="submission" date="2023-03" db="EMBL/GenBank/DDBJ databases">
        <title>Massive genome expansion in bonnet fungi (Mycena s.s.) driven by repeated elements and novel gene families across ecological guilds.</title>
        <authorList>
            <consortium name="Lawrence Berkeley National Laboratory"/>
            <person name="Harder C.B."/>
            <person name="Miyauchi S."/>
            <person name="Viragh M."/>
            <person name="Kuo A."/>
            <person name="Thoen E."/>
            <person name="Andreopoulos B."/>
            <person name="Lu D."/>
            <person name="Skrede I."/>
            <person name="Drula E."/>
            <person name="Henrissat B."/>
            <person name="Morin E."/>
            <person name="Kohler A."/>
            <person name="Barry K."/>
            <person name="LaButti K."/>
            <person name="Morin E."/>
            <person name="Salamov A."/>
            <person name="Lipzen A."/>
            <person name="Mereny Z."/>
            <person name="Hegedus B."/>
            <person name="Baldrian P."/>
            <person name="Stursova M."/>
            <person name="Weitz H."/>
            <person name="Taylor A."/>
            <person name="Grigoriev I.V."/>
            <person name="Nagy L.G."/>
            <person name="Martin F."/>
            <person name="Kauserud H."/>
        </authorList>
    </citation>
    <scope>NUCLEOTIDE SEQUENCE</scope>
    <source>
        <strain evidence="2">9144</strain>
    </source>
</reference>
<comment type="caution">
    <text evidence="2">The sequence shown here is derived from an EMBL/GenBank/DDBJ whole genome shotgun (WGS) entry which is preliminary data.</text>
</comment>
<accession>A0AAD6UX52</accession>
<organism evidence="2 3">
    <name type="scientific">Mycena pura</name>
    <dbReference type="NCBI Taxonomy" id="153505"/>
    <lineage>
        <taxon>Eukaryota</taxon>
        <taxon>Fungi</taxon>
        <taxon>Dikarya</taxon>
        <taxon>Basidiomycota</taxon>
        <taxon>Agaricomycotina</taxon>
        <taxon>Agaricomycetes</taxon>
        <taxon>Agaricomycetidae</taxon>
        <taxon>Agaricales</taxon>
        <taxon>Marasmiineae</taxon>
        <taxon>Mycenaceae</taxon>
        <taxon>Mycena</taxon>
    </lineage>
</organism>
<feature type="compositionally biased region" description="Polar residues" evidence="1">
    <location>
        <begin position="84"/>
        <end position="100"/>
    </location>
</feature>